<dbReference type="PANTHER" id="PTHR43156">
    <property type="entry name" value="STAGE II SPORULATION PROTEIN E-RELATED"/>
    <property type="match status" value="1"/>
</dbReference>
<feature type="region of interest" description="Disordered" evidence="2">
    <location>
        <begin position="800"/>
        <end position="820"/>
    </location>
</feature>
<evidence type="ECO:0000259" key="4">
    <source>
        <dbReference type="PROSITE" id="PS50113"/>
    </source>
</evidence>
<keyword evidence="1" id="KW-0378">Hydrolase</keyword>
<keyword evidence="6" id="KW-1185">Reference proteome</keyword>
<dbReference type="Pfam" id="PF00989">
    <property type="entry name" value="PAS"/>
    <property type="match status" value="1"/>
</dbReference>
<dbReference type="SUPFAM" id="SSF81606">
    <property type="entry name" value="PP2C-like"/>
    <property type="match status" value="1"/>
</dbReference>
<reference evidence="5" key="2">
    <citation type="submission" date="2020-09" db="EMBL/GenBank/DDBJ databases">
        <authorList>
            <person name="Sun Q."/>
            <person name="Ohkuma M."/>
        </authorList>
    </citation>
    <scope>NUCLEOTIDE SEQUENCE</scope>
    <source>
        <strain evidence="5">JCM 4335</strain>
    </source>
</reference>
<sequence>MDTPLRTFTESPEDPFSLHRAATAVLDARGTVVGWSMLAEDLLGYRPEDVIGRRALDVLIDVADRAAAVEVVTACVGAGGWFGVLPVRRKDGQPLRMGFRARLVLRAGHREEWFLVGAPADEVIQWETDRSLLDGIFRRCPIGVSVHGPDLGILRVNRAIAMFADAPADSLRGARMGDFLVTPDAQTAERGLRSVLDTGRPLIFTEQPCRLLTDPPGRERFVAVSAFRMQDPAGQVLGVTQFVEDVSDRERARRRLALLNDASERIGTTLDVTRTAEELARVAVPGLADCVAVDLLEPVVRGGEPEPEASGRLYRAALGCVTQPPPPAARRPDGQVVFAPEPAQARCLRERRPVLETDTAARAEDTAGAAGREADAHSLMVVPLSARGAVLGVVSLWRAYRPDSFEEDDLTLAAEFAARAAVSIDNARRYTQQRTAALSLQRSLLPVDVPEHPAVEVAHRYLPAGGATEVGGDWFDVIPLSGSRVALVVGDVVGHGVPAAATMGRLRTAVHTLAGLDLEPDEVLSQLDDLVGRIAGEQEAAGPVTGEQIVGATCLYAVYDPISRRCSLARAGHPPPVVVTPDGRAVLAELPAGPPLGLGGLPFENAEFELPEGSLIALYTDGLVESGRHDVEEGLGLLYEVLSDPGDDLEALCARVTRTVMPEHPTDDVAVLLARTRVLADDRVMTWTLPAEPTAAQRARRLTAAQLTRWGLEDLVFTTELIVSELVTNAYRYASGPVQLRLIRDSSLICEVSDGSTTAPHLRRARSTDEGGRGLFLVAQLTERWGARYTRDGKTVWTEQPLGGMPGALGPAGTVGVPGG</sequence>
<dbReference type="PROSITE" id="PS50112">
    <property type="entry name" value="PAS"/>
    <property type="match status" value="1"/>
</dbReference>
<reference evidence="5" key="1">
    <citation type="journal article" date="2014" name="Int. J. Syst. Evol. Microbiol.">
        <title>Complete genome sequence of Corynebacterium casei LMG S-19264T (=DSM 44701T), isolated from a smear-ripened cheese.</title>
        <authorList>
            <consortium name="US DOE Joint Genome Institute (JGI-PGF)"/>
            <person name="Walter F."/>
            <person name="Albersmeier A."/>
            <person name="Kalinowski J."/>
            <person name="Ruckert C."/>
        </authorList>
    </citation>
    <scope>NUCLEOTIDE SEQUENCE</scope>
    <source>
        <strain evidence="5">JCM 4335</strain>
    </source>
</reference>
<evidence type="ECO:0000256" key="1">
    <source>
        <dbReference type="ARBA" id="ARBA00022801"/>
    </source>
</evidence>
<dbReference type="InterPro" id="IPR000700">
    <property type="entry name" value="PAS-assoc_C"/>
</dbReference>
<dbReference type="FunFam" id="3.30.450.40:FF:000035">
    <property type="entry name" value="PAS sensor protein"/>
    <property type="match status" value="1"/>
</dbReference>
<dbReference type="CDD" id="cd16936">
    <property type="entry name" value="HATPase_RsbW-like"/>
    <property type="match status" value="1"/>
</dbReference>
<dbReference type="AlphaFoldDB" id="A0A918AX09"/>
<dbReference type="Pfam" id="PF13581">
    <property type="entry name" value="HATPase_c_2"/>
    <property type="match status" value="1"/>
</dbReference>
<dbReference type="NCBIfam" id="TIGR00229">
    <property type="entry name" value="sensory_box"/>
    <property type="match status" value="2"/>
</dbReference>
<dbReference type="Proteomes" id="UP000654123">
    <property type="component" value="Unassembled WGS sequence"/>
</dbReference>
<dbReference type="GO" id="GO:0006355">
    <property type="term" value="P:regulation of DNA-templated transcription"/>
    <property type="evidence" value="ECO:0007669"/>
    <property type="project" value="InterPro"/>
</dbReference>
<dbReference type="InterPro" id="IPR001932">
    <property type="entry name" value="PPM-type_phosphatase-like_dom"/>
</dbReference>
<dbReference type="Gene3D" id="3.60.40.10">
    <property type="entry name" value="PPM-type phosphatase domain"/>
    <property type="match status" value="1"/>
</dbReference>
<organism evidence="5 6">
    <name type="scientific">Streptomyces roseolilacinus</name>
    <dbReference type="NCBI Taxonomy" id="66904"/>
    <lineage>
        <taxon>Bacteria</taxon>
        <taxon>Bacillati</taxon>
        <taxon>Actinomycetota</taxon>
        <taxon>Actinomycetes</taxon>
        <taxon>Kitasatosporales</taxon>
        <taxon>Streptomycetaceae</taxon>
        <taxon>Streptomyces</taxon>
    </lineage>
</organism>
<evidence type="ECO:0000313" key="5">
    <source>
        <dbReference type="EMBL" id="GGP95249.1"/>
    </source>
</evidence>
<dbReference type="InterPro" id="IPR029016">
    <property type="entry name" value="GAF-like_dom_sf"/>
</dbReference>
<dbReference type="FunFam" id="3.30.565.10:FF:000028">
    <property type="entry name" value="PAS sensor protein"/>
    <property type="match status" value="1"/>
</dbReference>
<dbReference type="SUPFAM" id="SSF55781">
    <property type="entry name" value="GAF domain-like"/>
    <property type="match status" value="1"/>
</dbReference>
<feature type="domain" description="PAC" evidence="4">
    <location>
        <begin position="205"/>
        <end position="258"/>
    </location>
</feature>
<dbReference type="InterPro" id="IPR000014">
    <property type="entry name" value="PAS"/>
</dbReference>
<dbReference type="GO" id="GO:0016791">
    <property type="term" value="F:phosphatase activity"/>
    <property type="evidence" value="ECO:0007669"/>
    <property type="project" value="TreeGrafter"/>
</dbReference>
<dbReference type="Gene3D" id="3.30.450.40">
    <property type="match status" value="1"/>
</dbReference>
<dbReference type="CDD" id="cd00130">
    <property type="entry name" value="PAS"/>
    <property type="match status" value="2"/>
</dbReference>
<dbReference type="Gene3D" id="3.30.450.20">
    <property type="entry name" value="PAS domain"/>
    <property type="match status" value="2"/>
</dbReference>
<protein>
    <recommendedName>
        <fullName evidence="7">Protein phosphatase</fullName>
    </recommendedName>
</protein>
<dbReference type="SUPFAM" id="SSF55874">
    <property type="entry name" value="ATPase domain of HSP90 chaperone/DNA topoisomerase II/histidine kinase"/>
    <property type="match status" value="1"/>
</dbReference>
<dbReference type="InterPro" id="IPR013656">
    <property type="entry name" value="PAS_4"/>
</dbReference>
<comment type="caution">
    <text evidence="5">The sequence shown here is derived from an EMBL/GenBank/DDBJ whole genome shotgun (WGS) entry which is preliminary data.</text>
</comment>
<dbReference type="Gene3D" id="3.30.565.10">
    <property type="entry name" value="Histidine kinase-like ATPase, C-terminal domain"/>
    <property type="match status" value="1"/>
</dbReference>
<dbReference type="FunFam" id="3.60.40.10:FF:000031">
    <property type="entry name" value="PAS sensor protein"/>
    <property type="match status" value="1"/>
</dbReference>
<dbReference type="InterPro" id="IPR013767">
    <property type="entry name" value="PAS_fold"/>
</dbReference>
<dbReference type="Pfam" id="PF07228">
    <property type="entry name" value="SpoIIE"/>
    <property type="match status" value="1"/>
</dbReference>
<dbReference type="RefSeq" id="WP_189530447.1">
    <property type="nucleotide sequence ID" value="NZ_BMSV01000002.1"/>
</dbReference>
<dbReference type="SMART" id="SM00065">
    <property type="entry name" value="GAF"/>
    <property type="match status" value="1"/>
</dbReference>
<accession>A0A918AX09</accession>
<gene>
    <name evidence="5" type="ORF">GCM10010249_11590</name>
</gene>
<dbReference type="SUPFAM" id="SSF55785">
    <property type="entry name" value="PYP-like sensor domain (PAS domain)"/>
    <property type="match status" value="2"/>
</dbReference>
<evidence type="ECO:0008006" key="7">
    <source>
        <dbReference type="Google" id="ProtNLM"/>
    </source>
</evidence>
<name>A0A918AX09_9ACTN</name>
<evidence type="ECO:0000259" key="3">
    <source>
        <dbReference type="PROSITE" id="PS50112"/>
    </source>
</evidence>
<dbReference type="SMART" id="SM00091">
    <property type="entry name" value="PAS"/>
    <property type="match status" value="2"/>
</dbReference>
<dbReference type="Pfam" id="PF08448">
    <property type="entry name" value="PAS_4"/>
    <property type="match status" value="1"/>
</dbReference>
<dbReference type="InterPro" id="IPR052016">
    <property type="entry name" value="Bact_Sigma-Reg"/>
</dbReference>
<evidence type="ECO:0000256" key="2">
    <source>
        <dbReference type="SAM" id="MobiDB-lite"/>
    </source>
</evidence>
<dbReference type="EMBL" id="BMSV01000002">
    <property type="protein sequence ID" value="GGP95249.1"/>
    <property type="molecule type" value="Genomic_DNA"/>
</dbReference>
<feature type="domain" description="PAS" evidence="3">
    <location>
        <begin position="25"/>
        <end position="79"/>
    </location>
</feature>
<dbReference type="InterPro" id="IPR035965">
    <property type="entry name" value="PAS-like_dom_sf"/>
</dbReference>
<dbReference type="InterPro" id="IPR003018">
    <property type="entry name" value="GAF"/>
</dbReference>
<dbReference type="Pfam" id="PF13185">
    <property type="entry name" value="GAF_2"/>
    <property type="match status" value="1"/>
</dbReference>
<dbReference type="PANTHER" id="PTHR43156:SF2">
    <property type="entry name" value="STAGE II SPORULATION PROTEIN E"/>
    <property type="match status" value="1"/>
</dbReference>
<dbReference type="PROSITE" id="PS50113">
    <property type="entry name" value="PAC"/>
    <property type="match status" value="1"/>
</dbReference>
<proteinExistence type="predicted"/>
<dbReference type="InterPro" id="IPR003594">
    <property type="entry name" value="HATPase_dom"/>
</dbReference>
<dbReference type="SMART" id="SM00331">
    <property type="entry name" value="PP2C_SIG"/>
    <property type="match status" value="1"/>
</dbReference>
<dbReference type="InterPro" id="IPR036890">
    <property type="entry name" value="HATPase_C_sf"/>
</dbReference>
<dbReference type="InterPro" id="IPR036457">
    <property type="entry name" value="PPM-type-like_dom_sf"/>
</dbReference>
<evidence type="ECO:0000313" key="6">
    <source>
        <dbReference type="Proteomes" id="UP000654123"/>
    </source>
</evidence>